<dbReference type="InterPro" id="IPR031066">
    <property type="entry name" value="bHLH_ALC-like_plant"/>
</dbReference>
<name>A0A1D1Y9L6_9ARAE</name>
<dbReference type="InterPro" id="IPR047265">
    <property type="entry name" value="PIF1-like_bHLH"/>
</dbReference>
<proteinExistence type="inferred from homology"/>
<dbReference type="GO" id="GO:0003677">
    <property type="term" value="F:DNA binding"/>
    <property type="evidence" value="ECO:0007669"/>
    <property type="project" value="UniProtKB-KW"/>
</dbReference>
<dbReference type="SMART" id="SM00353">
    <property type="entry name" value="HLH"/>
    <property type="match status" value="1"/>
</dbReference>
<evidence type="ECO:0000256" key="7">
    <source>
        <dbReference type="SAM" id="MobiDB-lite"/>
    </source>
</evidence>
<protein>
    <submittedName>
        <fullName evidence="9">Transcription factor SPATULA</fullName>
    </submittedName>
</protein>
<dbReference type="GO" id="GO:0005634">
    <property type="term" value="C:nucleus"/>
    <property type="evidence" value="ECO:0007669"/>
    <property type="project" value="UniProtKB-SubCell"/>
</dbReference>
<gene>
    <name evidence="9" type="primary">SPT</name>
    <name evidence="9" type="ORF">g.99358</name>
</gene>
<evidence type="ECO:0000256" key="2">
    <source>
        <dbReference type="ARBA" id="ARBA00005510"/>
    </source>
</evidence>
<evidence type="ECO:0000256" key="1">
    <source>
        <dbReference type="ARBA" id="ARBA00004123"/>
    </source>
</evidence>
<dbReference type="GO" id="GO:0046983">
    <property type="term" value="F:protein dimerization activity"/>
    <property type="evidence" value="ECO:0007669"/>
    <property type="project" value="InterPro"/>
</dbReference>
<organism evidence="9">
    <name type="scientific">Anthurium amnicola</name>
    <dbReference type="NCBI Taxonomy" id="1678845"/>
    <lineage>
        <taxon>Eukaryota</taxon>
        <taxon>Viridiplantae</taxon>
        <taxon>Streptophyta</taxon>
        <taxon>Embryophyta</taxon>
        <taxon>Tracheophyta</taxon>
        <taxon>Spermatophyta</taxon>
        <taxon>Magnoliopsida</taxon>
        <taxon>Liliopsida</taxon>
        <taxon>Araceae</taxon>
        <taxon>Pothoideae</taxon>
        <taxon>Potheae</taxon>
        <taxon>Anthurium</taxon>
    </lineage>
</organism>
<feature type="compositionally biased region" description="Basic residues" evidence="7">
    <location>
        <begin position="140"/>
        <end position="150"/>
    </location>
</feature>
<dbReference type="CDD" id="cd11445">
    <property type="entry name" value="bHLH_AtPIF_like"/>
    <property type="match status" value="1"/>
</dbReference>
<reference evidence="9" key="1">
    <citation type="submission" date="2015-07" db="EMBL/GenBank/DDBJ databases">
        <title>Transcriptome Assembly of Anthurium amnicola.</title>
        <authorList>
            <person name="Suzuki J."/>
        </authorList>
    </citation>
    <scope>NUCLEOTIDE SEQUENCE</scope>
</reference>
<dbReference type="FunFam" id="4.10.280.10:FF:000004">
    <property type="entry name" value="Basic helix-loop-helix transcription factor"/>
    <property type="match status" value="1"/>
</dbReference>
<dbReference type="EMBL" id="GDJX01016601">
    <property type="protein sequence ID" value="JAT51335.1"/>
    <property type="molecule type" value="Transcribed_RNA"/>
</dbReference>
<accession>A0A1D1Y9L6</accession>
<evidence type="ECO:0000256" key="3">
    <source>
        <dbReference type="ARBA" id="ARBA00023015"/>
    </source>
</evidence>
<dbReference type="PANTHER" id="PTHR45855:SF6">
    <property type="entry name" value="TRANSCRIPTION FACTOR ALC"/>
    <property type="match status" value="1"/>
</dbReference>
<comment type="subcellular location">
    <subcellularLocation>
        <location evidence="1">Nucleus</location>
    </subcellularLocation>
</comment>
<keyword evidence="4" id="KW-0238">DNA-binding</keyword>
<sequence>MDDTNITSASNTSQISSLLLGHLLSSSTSTSTACATSLSSASSSFLGVSHHYWGRQIPFASYSGAPQLAASHLVPCSGSAAVTTTERGGDAGVEASLGFDPAALLQSGARRGPPPVVDVDPSYDGESEEGAELSEERPKRPPSRSGSKRSRAAEVHNLSEKRRRSRINEKMKALQNLIPNSNKTDKASMLDEAIEYLKQLQLQVQMLSMRNGLSLQSMYLPGTLQTLHASQMRSGLGVDNGSLINMGVGMVPMNQDSSAHSSYEISKHCTPSHQHVMPNAAITNAVTSIGMEASPFHHGSFRFSVPAEIYKEDMAHRSQLDTGLASRNVSENEMKSMTTAASLPYEGQTPLLEGTDRIEACMLSSARPEDVLSKGQDNHVLIQHLRSLQTGRSVSSDHVKSEMLEFR</sequence>
<keyword evidence="5" id="KW-0804">Transcription</keyword>
<dbReference type="InterPro" id="IPR011598">
    <property type="entry name" value="bHLH_dom"/>
</dbReference>
<keyword evidence="6" id="KW-0539">Nucleus</keyword>
<evidence type="ECO:0000256" key="6">
    <source>
        <dbReference type="ARBA" id="ARBA00023242"/>
    </source>
</evidence>
<feature type="domain" description="BHLH" evidence="8">
    <location>
        <begin position="151"/>
        <end position="200"/>
    </location>
</feature>
<dbReference type="AlphaFoldDB" id="A0A1D1Y9L6"/>
<dbReference type="InterPro" id="IPR036638">
    <property type="entry name" value="HLH_DNA-bd_sf"/>
</dbReference>
<evidence type="ECO:0000259" key="8">
    <source>
        <dbReference type="PROSITE" id="PS50888"/>
    </source>
</evidence>
<keyword evidence="3" id="KW-0805">Transcription regulation</keyword>
<dbReference type="PROSITE" id="PS50888">
    <property type="entry name" value="BHLH"/>
    <property type="match status" value="1"/>
</dbReference>
<evidence type="ECO:0000313" key="9">
    <source>
        <dbReference type="EMBL" id="JAT51335.1"/>
    </source>
</evidence>
<feature type="compositionally biased region" description="Acidic residues" evidence="7">
    <location>
        <begin position="121"/>
        <end position="133"/>
    </location>
</feature>
<dbReference type="Pfam" id="PF00010">
    <property type="entry name" value="HLH"/>
    <property type="match status" value="1"/>
</dbReference>
<dbReference type="Gene3D" id="4.10.280.10">
    <property type="entry name" value="Helix-loop-helix DNA-binding domain"/>
    <property type="match status" value="1"/>
</dbReference>
<comment type="similarity">
    <text evidence="2">Belongs to the bHLH protein family.</text>
</comment>
<dbReference type="SUPFAM" id="SSF47459">
    <property type="entry name" value="HLH, helix-loop-helix DNA-binding domain"/>
    <property type="match status" value="1"/>
</dbReference>
<dbReference type="PANTHER" id="PTHR45855">
    <property type="entry name" value="TRANSCRIPTION FACTOR PIF1-RELATED"/>
    <property type="match status" value="1"/>
</dbReference>
<feature type="region of interest" description="Disordered" evidence="7">
    <location>
        <begin position="105"/>
        <end position="165"/>
    </location>
</feature>
<evidence type="ECO:0000256" key="4">
    <source>
        <dbReference type="ARBA" id="ARBA00023125"/>
    </source>
</evidence>
<evidence type="ECO:0000256" key="5">
    <source>
        <dbReference type="ARBA" id="ARBA00023163"/>
    </source>
</evidence>
<feature type="compositionally biased region" description="Basic and acidic residues" evidence="7">
    <location>
        <begin position="151"/>
        <end position="165"/>
    </location>
</feature>